<dbReference type="AlphaFoldDB" id="A0A1I5T5E4"/>
<gene>
    <name evidence="2" type="ORF">SAMN05216277_10812</name>
</gene>
<dbReference type="RefSeq" id="WP_074878616.1">
    <property type="nucleotide sequence ID" value="NZ_FOXI01000008.1"/>
</dbReference>
<feature type="transmembrane region" description="Helical" evidence="1">
    <location>
        <begin position="43"/>
        <end position="65"/>
    </location>
</feature>
<keyword evidence="3" id="KW-1185">Reference proteome</keyword>
<evidence type="ECO:0000256" key="1">
    <source>
        <dbReference type="SAM" id="Phobius"/>
    </source>
</evidence>
<feature type="transmembrane region" description="Helical" evidence="1">
    <location>
        <begin position="72"/>
        <end position="91"/>
    </location>
</feature>
<protein>
    <submittedName>
        <fullName evidence="2">Uncharacterized protein</fullName>
    </submittedName>
</protein>
<sequence>MATSVEFVVFALIGLFGTNAIPHFVRGVTGQRHMTPFGSESSAVLNVLWGSANAAVAGSLAWVYYDAIEASTLVVAFVAGVVMAAGLASYWSEENPELPWE</sequence>
<organism evidence="2 3">
    <name type="scientific">Halolamina pelagica</name>
    <dbReference type="NCBI Taxonomy" id="699431"/>
    <lineage>
        <taxon>Archaea</taxon>
        <taxon>Methanobacteriati</taxon>
        <taxon>Methanobacteriota</taxon>
        <taxon>Stenosarchaea group</taxon>
        <taxon>Halobacteria</taxon>
        <taxon>Halobacteriales</taxon>
        <taxon>Haloferacaceae</taxon>
    </lineage>
</organism>
<keyword evidence="1" id="KW-1133">Transmembrane helix</keyword>
<evidence type="ECO:0000313" key="2">
    <source>
        <dbReference type="EMBL" id="SFP77887.1"/>
    </source>
</evidence>
<accession>A0A1I5T5E4</accession>
<dbReference type="Proteomes" id="UP000183769">
    <property type="component" value="Unassembled WGS sequence"/>
</dbReference>
<reference evidence="3" key="1">
    <citation type="submission" date="2016-10" db="EMBL/GenBank/DDBJ databases">
        <authorList>
            <person name="Varghese N."/>
            <person name="Submissions S."/>
        </authorList>
    </citation>
    <scope>NUCLEOTIDE SEQUENCE [LARGE SCALE GENOMIC DNA]</scope>
    <source>
        <strain evidence="3">CGMCC 1.10329</strain>
    </source>
</reference>
<keyword evidence="1" id="KW-0472">Membrane</keyword>
<dbReference type="EMBL" id="FOXI01000008">
    <property type="protein sequence ID" value="SFP77887.1"/>
    <property type="molecule type" value="Genomic_DNA"/>
</dbReference>
<evidence type="ECO:0000313" key="3">
    <source>
        <dbReference type="Proteomes" id="UP000183769"/>
    </source>
</evidence>
<keyword evidence="1" id="KW-0812">Transmembrane</keyword>
<proteinExistence type="predicted"/>
<name>A0A1I5T5E4_9EURY</name>
<dbReference type="OrthoDB" id="306577at2157"/>